<protein>
    <submittedName>
        <fullName evidence="3">Cytidine/deoxycytidylate deaminase family protein, putative</fullName>
    </submittedName>
</protein>
<dbReference type="EMBL" id="LS483348">
    <property type="protein sequence ID" value="SQF41904.1"/>
    <property type="molecule type" value="Genomic_DNA"/>
</dbReference>
<name>A0AB38G4U0_9STRE</name>
<reference evidence="3 4" key="1">
    <citation type="submission" date="2018-06" db="EMBL/GenBank/DDBJ databases">
        <authorList>
            <consortium name="Pathogen Informatics"/>
            <person name="Doyle S."/>
        </authorList>
    </citation>
    <scope>NUCLEOTIDE SEQUENCE [LARGE SCALE GENOMIC DNA]</scope>
    <source>
        <strain evidence="3 4">NCTC8738</strain>
    </source>
</reference>
<evidence type="ECO:0000256" key="1">
    <source>
        <dbReference type="ARBA" id="ARBA00006576"/>
    </source>
</evidence>
<evidence type="ECO:0000313" key="3">
    <source>
        <dbReference type="EMBL" id="SQF41904.1"/>
    </source>
</evidence>
<dbReference type="PANTHER" id="PTHR11644:SF2">
    <property type="entry name" value="CYTIDINE DEAMINASE"/>
    <property type="match status" value="1"/>
</dbReference>
<dbReference type="Gene3D" id="3.40.140.10">
    <property type="entry name" value="Cytidine Deaminase, domain 2"/>
    <property type="match status" value="1"/>
</dbReference>
<accession>A0AB38G4U0</accession>
<dbReference type="Proteomes" id="UP000248954">
    <property type="component" value="Chromosome 1"/>
</dbReference>
<dbReference type="GO" id="GO:0072527">
    <property type="term" value="P:pyrimidine-containing compound metabolic process"/>
    <property type="evidence" value="ECO:0007669"/>
    <property type="project" value="UniProtKB-ARBA"/>
</dbReference>
<dbReference type="InterPro" id="IPR002125">
    <property type="entry name" value="CMP_dCMP_dom"/>
</dbReference>
<dbReference type="PROSITE" id="PS51747">
    <property type="entry name" value="CYT_DCMP_DEAMINASES_2"/>
    <property type="match status" value="1"/>
</dbReference>
<proteinExistence type="inferred from homology"/>
<dbReference type="GO" id="GO:0055086">
    <property type="term" value="P:nucleobase-containing small molecule metabolic process"/>
    <property type="evidence" value="ECO:0007669"/>
    <property type="project" value="UniProtKB-ARBA"/>
</dbReference>
<dbReference type="GO" id="GO:0005829">
    <property type="term" value="C:cytosol"/>
    <property type="evidence" value="ECO:0007669"/>
    <property type="project" value="TreeGrafter"/>
</dbReference>
<dbReference type="InterPro" id="IPR050202">
    <property type="entry name" value="Cyt/Deoxycyt_deaminase"/>
</dbReference>
<evidence type="ECO:0000313" key="4">
    <source>
        <dbReference type="Proteomes" id="UP000248954"/>
    </source>
</evidence>
<comment type="similarity">
    <text evidence="1">Belongs to the cytidine and deoxycytidylate deaminase family.</text>
</comment>
<gene>
    <name evidence="3" type="ORF">NCTC8738_00681</name>
</gene>
<dbReference type="InterPro" id="IPR016193">
    <property type="entry name" value="Cytidine_deaminase-like"/>
</dbReference>
<dbReference type="CDD" id="cd01283">
    <property type="entry name" value="cytidine_deaminase"/>
    <property type="match status" value="1"/>
</dbReference>
<dbReference type="GO" id="GO:0008270">
    <property type="term" value="F:zinc ion binding"/>
    <property type="evidence" value="ECO:0007669"/>
    <property type="project" value="TreeGrafter"/>
</dbReference>
<sequence length="147" mass="16735">MMDIWEKLYEAAKNDYNPHYVTPFIYSNHVVAAIEAEDGQIFTGYCFEATSGVFHLCAERAASFNMFQQSSQTTINRIIDFRDKAPNGSGSGMPCGTCREFLMQLSPKNKDLEFMIDYDKRETITLGELMPNWWGEECMAAGIEDLD</sequence>
<dbReference type="SUPFAM" id="SSF53927">
    <property type="entry name" value="Cytidine deaminase-like"/>
    <property type="match status" value="1"/>
</dbReference>
<organism evidence="3 4">
    <name type="scientific">Streptococcus lutetiensis</name>
    <dbReference type="NCBI Taxonomy" id="150055"/>
    <lineage>
        <taxon>Bacteria</taxon>
        <taxon>Bacillati</taxon>
        <taxon>Bacillota</taxon>
        <taxon>Bacilli</taxon>
        <taxon>Lactobacillales</taxon>
        <taxon>Streptococcaceae</taxon>
        <taxon>Streptococcus</taxon>
    </lineage>
</organism>
<evidence type="ECO:0000259" key="2">
    <source>
        <dbReference type="PROSITE" id="PS51747"/>
    </source>
</evidence>
<feature type="domain" description="CMP/dCMP-type deaminase" evidence="2">
    <location>
        <begin position="1"/>
        <end position="137"/>
    </location>
</feature>
<dbReference type="GO" id="GO:0004126">
    <property type="term" value="F:cytidine deaminase activity"/>
    <property type="evidence" value="ECO:0007669"/>
    <property type="project" value="UniProtKB-ARBA"/>
</dbReference>
<dbReference type="PANTHER" id="PTHR11644">
    <property type="entry name" value="CYTIDINE DEAMINASE"/>
    <property type="match status" value="1"/>
</dbReference>
<dbReference type="AlphaFoldDB" id="A0AB38G4U0"/>